<dbReference type="SMART" id="SM00421">
    <property type="entry name" value="HTH_LUXR"/>
    <property type="match status" value="1"/>
</dbReference>
<dbReference type="CDD" id="cd06170">
    <property type="entry name" value="LuxR_C_like"/>
    <property type="match status" value="1"/>
</dbReference>
<dbReference type="InterPro" id="IPR016032">
    <property type="entry name" value="Sig_transdc_resp-reg_C-effctor"/>
</dbReference>
<dbReference type="PRINTS" id="PR00038">
    <property type="entry name" value="HTHLUXR"/>
</dbReference>
<evidence type="ECO:0000256" key="2">
    <source>
        <dbReference type="ARBA" id="ARBA00023015"/>
    </source>
</evidence>
<evidence type="ECO:0000256" key="1">
    <source>
        <dbReference type="ARBA" id="ARBA00022553"/>
    </source>
</evidence>
<dbReference type="Proteomes" id="UP000009071">
    <property type="component" value="Chromosome"/>
</dbReference>
<dbReference type="Gene3D" id="3.40.50.2300">
    <property type="match status" value="1"/>
</dbReference>
<dbReference type="PANTHER" id="PTHR44688:SF16">
    <property type="entry name" value="DNA-BINDING TRANSCRIPTIONAL ACTIVATOR DEVR_DOSR"/>
    <property type="match status" value="1"/>
</dbReference>
<dbReference type="InterPro" id="IPR000792">
    <property type="entry name" value="Tscrpt_reg_LuxR_C"/>
</dbReference>
<feature type="modified residue" description="4-aspartylphosphate" evidence="5">
    <location>
        <position position="58"/>
    </location>
</feature>
<dbReference type="GO" id="GO:0006355">
    <property type="term" value="P:regulation of DNA-templated transcription"/>
    <property type="evidence" value="ECO:0007669"/>
    <property type="project" value="InterPro"/>
</dbReference>
<dbReference type="InterPro" id="IPR058245">
    <property type="entry name" value="NreC/VraR/RcsB-like_REC"/>
</dbReference>
<dbReference type="PANTHER" id="PTHR44688">
    <property type="entry name" value="DNA-BINDING TRANSCRIPTIONAL ACTIVATOR DEVR_DOSR"/>
    <property type="match status" value="1"/>
</dbReference>
<dbReference type="STRING" id="573370.DMR_23490"/>
<dbReference type="SUPFAM" id="SSF52172">
    <property type="entry name" value="CheY-like"/>
    <property type="match status" value="1"/>
</dbReference>
<organism evidence="8 9">
    <name type="scientific">Solidesulfovibrio magneticus (strain ATCC 700980 / DSM 13731 / RS-1)</name>
    <name type="common">Desulfovibrio magneticus</name>
    <dbReference type="NCBI Taxonomy" id="573370"/>
    <lineage>
        <taxon>Bacteria</taxon>
        <taxon>Pseudomonadati</taxon>
        <taxon>Thermodesulfobacteriota</taxon>
        <taxon>Desulfovibrionia</taxon>
        <taxon>Desulfovibrionales</taxon>
        <taxon>Desulfovibrionaceae</taxon>
        <taxon>Solidesulfovibrio</taxon>
    </lineage>
</organism>
<dbReference type="OrthoDB" id="9780312at2"/>
<keyword evidence="9" id="KW-1185">Reference proteome</keyword>
<dbReference type="Pfam" id="PF00072">
    <property type="entry name" value="Response_reg"/>
    <property type="match status" value="1"/>
</dbReference>
<dbReference type="HOGENOM" id="CLU_000445_90_1_7"/>
<feature type="domain" description="Response regulatory" evidence="7">
    <location>
        <begin position="7"/>
        <end position="123"/>
    </location>
</feature>
<dbReference type="RefSeq" id="WP_015861021.1">
    <property type="nucleotide sequence ID" value="NC_012796.1"/>
</dbReference>
<dbReference type="EMBL" id="AP010904">
    <property type="protein sequence ID" value="BAH75840.1"/>
    <property type="molecule type" value="Genomic_DNA"/>
</dbReference>
<dbReference type="GO" id="GO:0000160">
    <property type="term" value="P:phosphorelay signal transduction system"/>
    <property type="evidence" value="ECO:0007669"/>
    <property type="project" value="InterPro"/>
</dbReference>
<dbReference type="GO" id="GO:0003677">
    <property type="term" value="F:DNA binding"/>
    <property type="evidence" value="ECO:0007669"/>
    <property type="project" value="UniProtKB-KW"/>
</dbReference>
<proteinExistence type="predicted"/>
<protein>
    <submittedName>
        <fullName evidence="8">NarL family two-component response regulator</fullName>
    </submittedName>
</protein>
<keyword evidence="3" id="KW-0238">DNA-binding</keyword>
<sequence length="226" mass="23844">MSTKRTRIAIADDHGLMRQGLAAILAADPRFEVVGEAADAAGAVGLARDLAPDVLLLDVGLAGGSGVDVAGRVAGLAPECRVVMVTMHARLDLVAACFRAGAMGYVVKDSAATSLVAAIEAVLRGERYLDAAITPQVLLRLDEYAARKTGPRDPAYDSLTRREQQILRLLAEGRSVAAIATELFISKKTVENHRANICGKLGLANLAELVRYAARLGIVDLDDDLS</sequence>
<evidence type="ECO:0000259" key="6">
    <source>
        <dbReference type="PROSITE" id="PS50043"/>
    </source>
</evidence>
<evidence type="ECO:0000313" key="8">
    <source>
        <dbReference type="EMBL" id="BAH75840.1"/>
    </source>
</evidence>
<keyword evidence="2" id="KW-0805">Transcription regulation</keyword>
<dbReference type="PROSITE" id="PS00622">
    <property type="entry name" value="HTH_LUXR_1"/>
    <property type="match status" value="1"/>
</dbReference>
<feature type="domain" description="HTH luxR-type" evidence="6">
    <location>
        <begin position="152"/>
        <end position="217"/>
    </location>
</feature>
<dbReference type="SMART" id="SM00448">
    <property type="entry name" value="REC"/>
    <property type="match status" value="1"/>
</dbReference>
<name>C4XSZ8_SOLM1</name>
<accession>C4XSZ8</accession>
<evidence type="ECO:0000256" key="4">
    <source>
        <dbReference type="ARBA" id="ARBA00023163"/>
    </source>
</evidence>
<evidence type="ECO:0000256" key="5">
    <source>
        <dbReference type="PROSITE-ProRule" id="PRU00169"/>
    </source>
</evidence>
<dbReference type="Pfam" id="PF00196">
    <property type="entry name" value="GerE"/>
    <property type="match status" value="1"/>
</dbReference>
<evidence type="ECO:0000259" key="7">
    <source>
        <dbReference type="PROSITE" id="PS50110"/>
    </source>
</evidence>
<dbReference type="SUPFAM" id="SSF46894">
    <property type="entry name" value="C-terminal effector domain of the bipartite response regulators"/>
    <property type="match status" value="1"/>
</dbReference>
<dbReference type="InterPro" id="IPR011006">
    <property type="entry name" value="CheY-like_superfamily"/>
</dbReference>
<gene>
    <name evidence="8" type="ordered locus">DMR_23490</name>
</gene>
<dbReference type="KEGG" id="dma:DMR_23490"/>
<dbReference type="CDD" id="cd17535">
    <property type="entry name" value="REC_NarL-like"/>
    <property type="match status" value="1"/>
</dbReference>
<keyword evidence="1 5" id="KW-0597">Phosphoprotein</keyword>
<keyword evidence="4" id="KW-0804">Transcription</keyword>
<evidence type="ECO:0000256" key="3">
    <source>
        <dbReference type="ARBA" id="ARBA00023125"/>
    </source>
</evidence>
<reference evidence="8 9" key="1">
    <citation type="journal article" date="2009" name="Genome Res.">
        <title>Whole genome sequence of Desulfovibrio magneticus strain RS-1 revealed common gene clusters in magnetotactic bacteria.</title>
        <authorList>
            <person name="Nakazawa H."/>
            <person name="Arakaki A."/>
            <person name="Narita-Yamada S."/>
            <person name="Yashiro I."/>
            <person name="Jinno K."/>
            <person name="Aoki N."/>
            <person name="Tsuruyama A."/>
            <person name="Okamura Y."/>
            <person name="Tanikawa S."/>
            <person name="Fujita N."/>
            <person name="Takeyama H."/>
            <person name="Matsunaga T."/>
        </authorList>
    </citation>
    <scope>NUCLEOTIDE SEQUENCE [LARGE SCALE GENOMIC DNA]</scope>
    <source>
        <strain evidence="9">ATCC 700980 / DSM 13731 / RS-1</strain>
    </source>
</reference>
<dbReference type="PROSITE" id="PS50110">
    <property type="entry name" value="RESPONSE_REGULATORY"/>
    <property type="match status" value="1"/>
</dbReference>
<dbReference type="PROSITE" id="PS50043">
    <property type="entry name" value="HTH_LUXR_2"/>
    <property type="match status" value="1"/>
</dbReference>
<dbReference type="InterPro" id="IPR001789">
    <property type="entry name" value="Sig_transdc_resp-reg_receiver"/>
</dbReference>
<dbReference type="eggNOG" id="COG2197">
    <property type="taxonomic scope" value="Bacteria"/>
</dbReference>
<evidence type="ECO:0000313" key="9">
    <source>
        <dbReference type="Proteomes" id="UP000009071"/>
    </source>
</evidence>
<dbReference type="AlphaFoldDB" id="C4XSZ8"/>